<dbReference type="KEGG" id="nta:107828280"/>
<feature type="non-terminal residue" evidence="2">
    <location>
        <position position="170"/>
    </location>
</feature>
<dbReference type="SMR" id="A0A1S4DCI4"/>
<dbReference type="OrthoDB" id="1686402at2759"/>
<dbReference type="InterPro" id="IPR000477">
    <property type="entry name" value="RT_dom"/>
</dbReference>
<sequence length="170" mass="19432">MLDTGIIVPSKSPYGSPVLFQKKHDGSLRLCVDYRALNKITVKNKYPIPLMADLFDKPGGATVFTKIALRTGYWPVRIAEGDEHKTTCVTRYGSYDFLVMPFGLTNAPATFCTLMNQVFREYIDEFVVVYLDDIVVYSQTLEEHLEHLRKVLARLREHELYAKLSKCSFA</sequence>
<accession>A0A1S4DCI4</accession>
<dbReference type="PaxDb" id="4097-A0A1S4DCI4"/>
<dbReference type="PANTHER" id="PTHR24559">
    <property type="entry name" value="TRANSPOSON TY3-I GAG-POL POLYPROTEIN"/>
    <property type="match status" value="1"/>
</dbReference>
<dbReference type="Gene3D" id="3.30.70.270">
    <property type="match status" value="2"/>
</dbReference>
<dbReference type="InterPro" id="IPR043502">
    <property type="entry name" value="DNA/RNA_pol_sf"/>
</dbReference>
<dbReference type="STRING" id="4097.A0A1S4DCI4"/>
<dbReference type="OMA" id="LINNILX"/>
<evidence type="ECO:0000313" key="2">
    <source>
        <dbReference type="RefSeq" id="XP_016511048.1"/>
    </source>
</evidence>
<organism evidence="2">
    <name type="scientific">Nicotiana tabacum</name>
    <name type="common">Common tobacco</name>
    <dbReference type="NCBI Taxonomy" id="4097"/>
    <lineage>
        <taxon>Eukaryota</taxon>
        <taxon>Viridiplantae</taxon>
        <taxon>Streptophyta</taxon>
        <taxon>Embryophyta</taxon>
        <taxon>Tracheophyta</taxon>
        <taxon>Spermatophyta</taxon>
        <taxon>Magnoliopsida</taxon>
        <taxon>eudicotyledons</taxon>
        <taxon>Gunneridae</taxon>
        <taxon>Pentapetalae</taxon>
        <taxon>asterids</taxon>
        <taxon>lamiids</taxon>
        <taxon>Solanales</taxon>
        <taxon>Solanaceae</taxon>
        <taxon>Nicotianoideae</taxon>
        <taxon>Nicotianeae</taxon>
        <taxon>Nicotiana</taxon>
    </lineage>
</organism>
<dbReference type="GO" id="GO:0003964">
    <property type="term" value="F:RNA-directed DNA polymerase activity"/>
    <property type="evidence" value="ECO:0007669"/>
    <property type="project" value="UniProtKB-KW"/>
</dbReference>
<name>A0A1S4DCI4_TOBAC</name>
<protein>
    <submittedName>
        <fullName evidence="2">RNA-directed DNA polymerase homolog</fullName>
    </submittedName>
</protein>
<evidence type="ECO:0000259" key="1">
    <source>
        <dbReference type="Pfam" id="PF00078"/>
    </source>
</evidence>
<feature type="domain" description="Reverse transcriptase" evidence="1">
    <location>
        <begin position="22"/>
        <end position="170"/>
    </location>
</feature>
<dbReference type="InterPro" id="IPR043128">
    <property type="entry name" value="Rev_trsase/Diguanyl_cyclase"/>
</dbReference>
<reference evidence="2" key="1">
    <citation type="submission" date="2025-08" db="UniProtKB">
        <authorList>
            <consortium name="RefSeq"/>
        </authorList>
    </citation>
    <scope>IDENTIFICATION</scope>
</reference>
<keyword evidence="2" id="KW-0808">Transferase</keyword>
<proteinExistence type="predicted"/>
<dbReference type="AlphaFoldDB" id="A0A1S4DCI4"/>
<dbReference type="SUPFAM" id="SSF56672">
    <property type="entry name" value="DNA/RNA polymerases"/>
    <property type="match status" value="1"/>
</dbReference>
<dbReference type="InterPro" id="IPR053134">
    <property type="entry name" value="RNA-dir_DNA_polymerase"/>
</dbReference>
<keyword evidence="2" id="KW-0548">Nucleotidyltransferase</keyword>
<gene>
    <name evidence="2" type="primary">LOC107828280</name>
</gene>
<keyword evidence="2" id="KW-0695">RNA-directed DNA polymerase</keyword>
<dbReference type="RefSeq" id="XP_016511048.1">
    <property type="nucleotide sequence ID" value="XM_016655562.1"/>
</dbReference>
<dbReference type="PANTHER" id="PTHR24559:SF436">
    <property type="entry name" value="RNA-DIRECTED DNA POLYMERASE HOMOLOG"/>
    <property type="match status" value="1"/>
</dbReference>
<dbReference type="CDD" id="cd01647">
    <property type="entry name" value="RT_LTR"/>
    <property type="match status" value="1"/>
</dbReference>
<dbReference type="Pfam" id="PF00078">
    <property type="entry name" value="RVT_1"/>
    <property type="match status" value="1"/>
</dbReference>